<reference evidence="4" key="1">
    <citation type="submission" date="2025-04" db="UniProtKB">
        <authorList>
            <consortium name="RefSeq"/>
        </authorList>
    </citation>
    <scope>IDENTIFICATION</scope>
    <source>
        <tissue evidence="4">Whole insect</tissue>
    </source>
</reference>
<dbReference type="RefSeq" id="XP_028149101.1">
    <property type="nucleotide sequence ID" value="XM_028293300.1"/>
</dbReference>
<evidence type="ECO:0000313" key="3">
    <source>
        <dbReference type="Proteomes" id="UP001652700"/>
    </source>
</evidence>
<dbReference type="Proteomes" id="UP001652700">
    <property type="component" value="Unplaced"/>
</dbReference>
<gene>
    <name evidence="4" type="primary">LOC114342491</name>
</gene>
<name>A0A6P7GH30_DIAVI</name>
<evidence type="ECO:0000313" key="4">
    <source>
        <dbReference type="RefSeq" id="XP_028149101.1"/>
    </source>
</evidence>
<proteinExistence type="predicted"/>
<keyword evidence="1" id="KW-0732">Signal</keyword>
<protein>
    <submittedName>
        <fullName evidence="4">Uncharacterized protein LOC114342491</fullName>
    </submittedName>
</protein>
<dbReference type="EnsemblMetazoa" id="XM_050657281.1">
    <property type="protein sequence ID" value="XP_050513238.1"/>
    <property type="gene ID" value="LOC126888851"/>
</dbReference>
<evidence type="ECO:0000313" key="2">
    <source>
        <dbReference type="EnsemblMetazoa" id="XP_050513238.1"/>
    </source>
</evidence>
<keyword evidence="3" id="KW-1185">Reference proteome</keyword>
<feature type="signal peptide" evidence="1">
    <location>
        <begin position="1"/>
        <end position="24"/>
    </location>
</feature>
<dbReference type="OrthoDB" id="6759257at2759"/>
<organism evidence="4">
    <name type="scientific">Diabrotica virgifera virgifera</name>
    <name type="common">western corn rootworm</name>
    <dbReference type="NCBI Taxonomy" id="50390"/>
    <lineage>
        <taxon>Eukaryota</taxon>
        <taxon>Metazoa</taxon>
        <taxon>Ecdysozoa</taxon>
        <taxon>Arthropoda</taxon>
        <taxon>Hexapoda</taxon>
        <taxon>Insecta</taxon>
        <taxon>Pterygota</taxon>
        <taxon>Neoptera</taxon>
        <taxon>Endopterygota</taxon>
        <taxon>Coleoptera</taxon>
        <taxon>Polyphaga</taxon>
        <taxon>Cucujiformia</taxon>
        <taxon>Chrysomeloidea</taxon>
        <taxon>Chrysomelidae</taxon>
        <taxon>Galerucinae</taxon>
        <taxon>Diabroticina</taxon>
        <taxon>Diabroticites</taxon>
        <taxon>Diabrotica</taxon>
    </lineage>
</organism>
<reference evidence="2" key="2">
    <citation type="submission" date="2025-05" db="UniProtKB">
        <authorList>
            <consortium name="EnsemblMetazoa"/>
        </authorList>
    </citation>
    <scope>IDENTIFICATION</scope>
</reference>
<sequence length="159" mass="18473">MYFSRCVQLFLCVILFYQISSIKAQCVGRFTIEDEEDNDILYRFMDTLERYTGLSGDYQKAVTVNCPRNGICVVNPQGSAIWEARLEFYTPYVLNSSGTHSSTETLDSCICYSRTNYEFQDCLINVRQNMLLDLDTKLVPTFRRIVEQDRCALFKENCL</sequence>
<feature type="chain" id="PRO_5027679052" evidence="1">
    <location>
        <begin position="25"/>
        <end position="159"/>
    </location>
</feature>
<accession>A0A6P7GH30</accession>
<dbReference type="InParanoid" id="A0A6P7GH30"/>
<dbReference type="AlphaFoldDB" id="A0A6P7GH30"/>
<evidence type="ECO:0000256" key="1">
    <source>
        <dbReference type="SAM" id="SignalP"/>
    </source>
</evidence>